<reference evidence="2" key="1">
    <citation type="submission" date="2015-12" db="EMBL/GenBank/DDBJ databases">
        <title>Update maize B73 reference genome by single molecule sequencing technologies.</title>
        <authorList>
            <consortium name="Maize Genome Sequencing Project"/>
            <person name="Ware D."/>
        </authorList>
    </citation>
    <scope>NUCLEOTIDE SEQUENCE [LARGE SCALE GENOMIC DNA]</scope>
    <source>
        <tissue evidence="2">Seedling</tissue>
    </source>
</reference>
<accession>A0A1D6KJU3</accession>
<dbReference type="EMBL" id="CM007647">
    <property type="protein sequence ID" value="ONM03198.1"/>
    <property type="molecule type" value="Genomic_DNA"/>
</dbReference>
<feature type="region of interest" description="Disordered" evidence="1">
    <location>
        <begin position="1"/>
        <end position="54"/>
    </location>
</feature>
<keyword evidence="2" id="KW-0418">Kinase</keyword>
<evidence type="ECO:0000256" key="1">
    <source>
        <dbReference type="SAM" id="MobiDB-lite"/>
    </source>
</evidence>
<keyword evidence="2" id="KW-0808">Transferase</keyword>
<proteinExistence type="predicted"/>
<gene>
    <name evidence="2" type="ORF">ZEAMMB73_Zm00001d031602</name>
</gene>
<sequence length="124" mass="14091">GARVPQGGGRDQEALRHRRVWRHRVGQDDGVRRDHSAASRPPRRARQPGVASPAPRFWPCFSAFVCSDELALPLEFGPVPRLCYRCIGDLVWRTLVVCLFCGCFVDNRFSCSSDGFFCWFVCLF</sequence>
<evidence type="ECO:0000313" key="2">
    <source>
        <dbReference type="EMBL" id="ONM03198.1"/>
    </source>
</evidence>
<dbReference type="GO" id="GO:0016301">
    <property type="term" value="F:kinase activity"/>
    <property type="evidence" value="ECO:0007669"/>
    <property type="project" value="UniProtKB-KW"/>
</dbReference>
<organism evidence="2">
    <name type="scientific">Zea mays</name>
    <name type="common">Maize</name>
    <dbReference type="NCBI Taxonomy" id="4577"/>
    <lineage>
        <taxon>Eukaryota</taxon>
        <taxon>Viridiplantae</taxon>
        <taxon>Streptophyta</taxon>
        <taxon>Embryophyta</taxon>
        <taxon>Tracheophyta</taxon>
        <taxon>Spermatophyta</taxon>
        <taxon>Magnoliopsida</taxon>
        <taxon>Liliopsida</taxon>
        <taxon>Poales</taxon>
        <taxon>Poaceae</taxon>
        <taxon>PACMAD clade</taxon>
        <taxon>Panicoideae</taxon>
        <taxon>Andropogonodae</taxon>
        <taxon>Andropogoneae</taxon>
        <taxon>Tripsacinae</taxon>
        <taxon>Zea</taxon>
    </lineage>
</organism>
<name>A0A1D6KJU3_MAIZE</name>
<feature type="non-terminal residue" evidence="2">
    <location>
        <position position="1"/>
    </location>
</feature>
<feature type="compositionally biased region" description="Basic and acidic residues" evidence="1">
    <location>
        <begin position="25"/>
        <end position="37"/>
    </location>
</feature>
<protein>
    <submittedName>
        <fullName evidence="2">Uridine kinase-like protein 2 chloroplastic</fullName>
    </submittedName>
</protein>
<dbReference type="AlphaFoldDB" id="A0A1D6KJU3"/>